<dbReference type="Proteomes" id="UP000286773">
    <property type="component" value="Unassembled WGS sequence"/>
</dbReference>
<dbReference type="OrthoDB" id="2136654at2"/>
<comment type="caution">
    <text evidence="2">The sequence shown here is derived from an EMBL/GenBank/DDBJ whole genome shotgun (WGS) entry which is preliminary data.</text>
</comment>
<evidence type="ECO:0000313" key="3">
    <source>
        <dbReference type="Proteomes" id="UP000286773"/>
    </source>
</evidence>
<proteinExistence type="predicted"/>
<protein>
    <submittedName>
        <fullName evidence="2">Uncharacterized protein</fullName>
    </submittedName>
</protein>
<dbReference type="EMBL" id="NGKC01000018">
    <property type="protein sequence ID" value="RSU09546.1"/>
    <property type="molecule type" value="Genomic_DNA"/>
</dbReference>
<dbReference type="PROSITE" id="PS51257">
    <property type="entry name" value="PROKAR_LIPOPROTEIN"/>
    <property type="match status" value="1"/>
</dbReference>
<gene>
    <name evidence="2" type="ORF">CBF27_12625</name>
</gene>
<feature type="compositionally biased region" description="Basic and acidic residues" evidence="1">
    <location>
        <begin position="41"/>
        <end position="58"/>
    </location>
</feature>
<sequence>MKRRKLAICTTLLIIIFIFTACDKKNISKKDSSKTNTSETEVLHSESKNKIAESESKSSKSTSSELETEQQNMTDSNILKGYSDSQIEYARVWLTLKGDYMDRLHWTRQ</sequence>
<name>A0A430ANA3_9ENTE</name>
<dbReference type="AlphaFoldDB" id="A0A430ANA3"/>
<feature type="region of interest" description="Disordered" evidence="1">
    <location>
        <begin position="28"/>
        <end position="77"/>
    </location>
</feature>
<evidence type="ECO:0000256" key="1">
    <source>
        <dbReference type="SAM" id="MobiDB-lite"/>
    </source>
</evidence>
<accession>A0A430ANA3</accession>
<organism evidence="2 3">
    <name type="scientific">Vagococcus acidifermentans</name>
    <dbReference type="NCBI Taxonomy" id="564710"/>
    <lineage>
        <taxon>Bacteria</taxon>
        <taxon>Bacillati</taxon>
        <taxon>Bacillota</taxon>
        <taxon>Bacilli</taxon>
        <taxon>Lactobacillales</taxon>
        <taxon>Enterococcaceae</taxon>
        <taxon>Vagococcus</taxon>
    </lineage>
</organism>
<reference evidence="2 3" key="1">
    <citation type="submission" date="2017-05" db="EMBL/GenBank/DDBJ databases">
        <title>Vagococcus spp. assemblies.</title>
        <authorList>
            <person name="Gulvik C.A."/>
        </authorList>
    </citation>
    <scope>NUCLEOTIDE SEQUENCE [LARGE SCALE GENOMIC DNA]</scope>
    <source>
        <strain evidence="2 3">LMG 24798</strain>
    </source>
</reference>
<keyword evidence="3" id="KW-1185">Reference proteome</keyword>
<evidence type="ECO:0000313" key="2">
    <source>
        <dbReference type="EMBL" id="RSU09546.1"/>
    </source>
</evidence>
<dbReference type="RefSeq" id="WP_126814868.1">
    <property type="nucleotide sequence ID" value="NZ_NGKC01000018.1"/>
</dbReference>